<dbReference type="Pfam" id="PF10318">
    <property type="entry name" value="7TM_GPCR_Srh"/>
    <property type="match status" value="1"/>
</dbReference>
<protein>
    <submittedName>
        <fullName evidence="3">Uncharacterized protein</fullName>
    </submittedName>
</protein>
<keyword evidence="2" id="KW-1185">Reference proteome</keyword>
<dbReference type="Proteomes" id="UP000887574">
    <property type="component" value="Unplaced"/>
</dbReference>
<evidence type="ECO:0000313" key="2">
    <source>
        <dbReference type="Proteomes" id="UP000887574"/>
    </source>
</evidence>
<evidence type="ECO:0000256" key="1">
    <source>
        <dbReference type="SAM" id="Phobius"/>
    </source>
</evidence>
<sequence>MGTIVIVIWLCLRGCYLFLKVSRIHLSQKTIDLYYSLINSLVLDIAVGGLLVFIPVVLIVVAFLCDWKYTSILFVSVWLIGMLYPIAVNLILLIMVRPYRLALIGLLVRVVGKEE</sequence>
<feature type="transmembrane region" description="Helical" evidence="1">
    <location>
        <begin position="72"/>
        <end position="96"/>
    </location>
</feature>
<organism evidence="2 3">
    <name type="scientific">Ditylenchus dipsaci</name>
    <dbReference type="NCBI Taxonomy" id="166011"/>
    <lineage>
        <taxon>Eukaryota</taxon>
        <taxon>Metazoa</taxon>
        <taxon>Ecdysozoa</taxon>
        <taxon>Nematoda</taxon>
        <taxon>Chromadorea</taxon>
        <taxon>Rhabditida</taxon>
        <taxon>Tylenchina</taxon>
        <taxon>Tylenchomorpha</taxon>
        <taxon>Sphaerularioidea</taxon>
        <taxon>Anguinidae</taxon>
        <taxon>Anguininae</taxon>
        <taxon>Ditylenchus</taxon>
    </lineage>
</organism>
<accession>A0A915DGI0</accession>
<dbReference type="AlphaFoldDB" id="A0A915DGI0"/>
<proteinExistence type="predicted"/>
<keyword evidence="1" id="KW-0472">Membrane</keyword>
<keyword evidence="1" id="KW-1133">Transmembrane helix</keyword>
<name>A0A915DGI0_9BILA</name>
<dbReference type="InterPro" id="IPR019422">
    <property type="entry name" value="7TM_GPCR_serpentine_rcpt_Srh"/>
</dbReference>
<keyword evidence="1" id="KW-0812">Transmembrane</keyword>
<reference evidence="3" key="1">
    <citation type="submission" date="2022-11" db="UniProtKB">
        <authorList>
            <consortium name="WormBaseParasite"/>
        </authorList>
    </citation>
    <scope>IDENTIFICATION</scope>
</reference>
<feature type="transmembrane region" description="Helical" evidence="1">
    <location>
        <begin position="41"/>
        <end position="65"/>
    </location>
</feature>
<dbReference type="WBParaSite" id="jg19660">
    <property type="protein sequence ID" value="jg19660"/>
    <property type="gene ID" value="jg19660"/>
</dbReference>
<evidence type="ECO:0000313" key="3">
    <source>
        <dbReference type="WBParaSite" id="jg19660"/>
    </source>
</evidence>